<organism evidence="1 2">
    <name type="scientific">Niallia nealsonii</name>
    <dbReference type="NCBI Taxonomy" id="115979"/>
    <lineage>
        <taxon>Bacteria</taxon>
        <taxon>Bacillati</taxon>
        <taxon>Bacillota</taxon>
        <taxon>Bacilli</taxon>
        <taxon>Bacillales</taxon>
        <taxon>Bacillaceae</taxon>
        <taxon>Niallia</taxon>
    </lineage>
</organism>
<name>A0A2N0Z7V6_9BACI</name>
<proteinExistence type="predicted"/>
<comment type="caution">
    <text evidence="1">The sequence shown here is derived from an EMBL/GenBank/DDBJ whole genome shotgun (WGS) entry which is preliminary data.</text>
</comment>
<evidence type="ECO:0000313" key="1">
    <source>
        <dbReference type="EMBL" id="PKG25587.1"/>
    </source>
</evidence>
<protein>
    <submittedName>
        <fullName evidence="1">Uncharacterized protein</fullName>
    </submittedName>
</protein>
<keyword evidence="2" id="KW-1185">Reference proteome</keyword>
<gene>
    <name evidence="1" type="ORF">CWS01_01720</name>
</gene>
<dbReference type="Proteomes" id="UP000233375">
    <property type="component" value="Unassembled WGS sequence"/>
</dbReference>
<evidence type="ECO:0000313" key="2">
    <source>
        <dbReference type="Proteomes" id="UP000233375"/>
    </source>
</evidence>
<accession>A0A2N0Z7V6</accession>
<dbReference type="EMBL" id="PISE01000003">
    <property type="protein sequence ID" value="PKG25587.1"/>
    <property type="molecule type" value="Genomic_DNA"/>
</dbReference>
<sequence length="65" mass="7506">MESFEGNNILKVVGIRQLLSAKNQNKSQWEKLVFSTGFVLGTYQTAPTKLSMFLYSNGFYFTHFF</sequence>
<dbReference type="AlphaFoldDB" id="A0A2N0Z7V6"/>
<reference evidence="1 2" key="1">
    <citation type="journal article" date="2003" name="Int. J. Syst. Evol. Microbiol.">
        <title>Bacillus nealsonii sp. nov., isolated from a spacecraft-assembly facility, whose spores are gamma-radiation resistant.</title>
        <authorList>
            <person name="Venkateswaran K."/>
            <person name="Kempf M."/>
            <person name="Chen F."/>
            <person name="Satomi M."/>
            <person name="Nicholson W."/>
            <person name="Kern R."/>
        </authorList>
    </citation>
    <scope>NUCLEOTIDE SEQUENCE [LARGE SCALE GENOMIC DNA]</scope>
    <source>
        <strain evidence="1 2">FO-92</strain>
    </source>
</reference>